<dbReference type="AlphaFoldDB" id="A0A5J4VJC1"/>
<evidence type="ECO:0000256" key="1">
    <source>
        <dbReference type="SAM" id="MobiDB-lite"/>
    </source>
</evidence>
<accession>A0A5J4VJC1</accession>
<name>A0A5J4VJC1_9EUKA</name>
<evidence type="ECO:0000313" key="2">
    <source>
        <dbReference type="EMBL" id="KAA6382595.1"/>
    </source>
</evidence>
<organism evidence="2 3">
    <name type="scientific">Streblomastix strix</name>
    <dbReference type="NCBI Taxonomy" id="222440"/>
    <lineage>
        <taxon>Eukaryota</taxon>
        <taxon>Metamonada</taxon>
        <taxon>Preaxostyla</taxon>
        <taxon>Oxymonadida</taxon>
        <taxon>Streblomastigidae</taxon>
        <taxon>Streblomastix</taxon>
    </lineage>
</organism>
<evidence type="ECO:0000313" key="3">
    <source>
        <dbReference type="Proteomes" id="UP000324800"/>
    </source>
</evidence>
<comment type="caution">
    <text evidence="2">The sequence shown here is derived from an EMBL/GenBank/DDBJ whole genome shotgun (WGS) entry which is preliminary data.</text>
</comment>
<sequence>MVSRLTKEELGSLGRLIGFVGMHDLSNETVLHARFEIENALKYYQVARPYTFSNDLKQRIVAAVQQRQQQELQKTSQEQNQELTSTSEDQSAQNEEQDDLHTMASKLTIEQLKALNLDKKAQYEIQVLPAKEKEKEQATSLLKTTFKDKEQHKEHPKQNKNPTKIRYAIDSTSPSANFVIYQLKRQGHDWDGDELIYNEPLDQLQIELDKYDYDYSQPSSEA</sequence>
<protein>
    <submittedName>
        <fullName evidence="2">Uncharacterized protein</fullName>
    </submittedName>
</protein>
<dbReference type="Proteomes" id="UP000324800">
    <property type="component" value="Unassembled WGS sequence"/>
</dbReference>
<feature type="compositionally biased region" description="Low complexity" evidence="1">
    <location>
        <begin position="71"/>
        <end position="81"/>
    </location>
</feature>
<feature type="region of interest" description="Disordered" evidence="1">
    <location>
        <begin position="71"/>
        <end position="98"/>
    </location>
</feature>
<reference evidence="2 3" key="1">
    <citation type="submission" date="2019-03" db="EMBL/GenBank/DDBJ databases">
        <title>Single cell metagenomics reveals metabolic interactions within the superorganism composed of flagellate Streblomastix strix and complex community of Bacteroidetes bacteria on its surface.</title>
        <authorList>
            <person name="Treitli S.C."/>
            <person name="Kolisko M."/>
            <person name="Husnik F."/>
            <person name="Keeling P."/>
            <person name="Hampl V."/>
        </authorList>
    </citation>
    <scope>NUCLEOTIDE SEQUENCE [LARGE SCALE GENOMIC DNA]</scope>
    <source>
        <strain evidence="2">ST1C</strain>
    </source>
</reference>
<gene>
    <name evidence="2" type="ORF">EZS28_021879</name>
</gene>
<proteinExistence type="predicted"/>
<feature type="compositionally biased region" description="Polar residues" evidence="1">
    <location>
        <begin position="82"/>
        <end position="94"/>
    </location>
</feature>
<dbReference type="EMBL" id="SNRW01006698">
    <property type="protein sequence ID" value="KAA6382595.1"/>
    <property type="molecule type" value="Genomic_DNA"/>
</dbReference>